<dbReference type="EMBL" id="FQVX01000001">
    <property type="protein sequence ID" value="SHF66569.1"/>
    <property type="molecule type" value="Genomic_DNA"/>
</dbReference>
<dbReference type="InterPro" id="IPR028973">
    <property type="entry name" value="PhnB-like"/>
</dbReference>
<dbReference type="InterPro" id="IPR029068">
    <property type="entry name" value="Glyas_Bleomycin-R_OHBP_Dase"/>
</dbReference>
<dbReference type="Proteomes" id="UP000184471">
    <property type="component" value="Unassembled WGS sequence"/>
</dbReference>
<accession>A0A1M5DHQ7</accession>
<evidence type="ECO:0000259" key="1">
    <source>
        <dbReference type="Pfam" id="PF00903"/>
    </source>
</evidence>
<gene>
    <name evidence="2" type="ORF">SAMN05444351_0389</name>
</gene>
<dbReference type="STRING" id="1070870.SAMN05444351_0389"/>
<reference evidence="2 3" key="1">
    <citation type="submission" date="2016-11" db="EMBL/GenBank/DDBJ databases">
        <authorList>
            <person name="Jaros S."/>
            <person name="Januszkiewicz K."/>
            <person name="Wedrychowicz H."/>
        </authorList>
    </citation>
    <scope>NUCLEOTIDE SEQUENCE [LARGE SCALE GENOMIC DNA]</scope>
    <source>
        <strain evidence="2 3">DSM 45408</strain>
    </source>
</reference>
<dbReference type="OrthoDB" id="9795306at2"/>
<evidence type="ECO:0000313" key="3">
    <source>
        <dbReference type="Proteomes" id="UP000184471"/>
    </source>
</evidence>
<name>A0A1M5DHQ7_9ACTN</name>
<dbReference type="PANTHER" id="PTHR33990:SF1">
    <property type="entry name" value="PROTEIN YJDN"/>
    <property type="match status" value="1"/>
</dbReference>
<dbReference type="Pfam" id="PF00903">
    <property type="entry name" value="Glyoxalase"/>
    <property type="match status" value="1"/>
</dbReference>
<organism evidence="2 3">
    <name type="scientific">Geodermatophilus nigrescens</name>
    <dbReference type="NCBI Taxonomy" id="1070870"/>
    <lineage>
        <taxon>Bacteria</taxon>
        <taxon>Bacillati</taxon>
        <taxon>Actinomycetota</taxon>
        <taxon>Actinomycetes</taxon>
        <taxon>Geodermatophilales</taxon>
        <taxon>Geodermatophilaceae</taxon>
        <taxon>Geodermatophilus</taxon>
    </lineage>
</organism>
<feature type="domain" description="Glyoxalase/fosfomycin resistance/dioxygenase" evidence="1">
    <location>
        <begin position="11"/>
        <end position="145"/>
    </location>
</feature>
<evidence type="ECO:0000313" key="2">
    <source>
        <dbReference type="EMBL" id="SHF66569.1"/>
    </source>
</evidence>
<dbReference type="AlphaFoldDB" id="A0A1M5DHQ7"/>
<sequence>MTVQTVAHLNFSGQARAALDFYASVFGGQVVAVTYGDAGMPRDLPGADLVVFGQVVGADGFSVMAYDVPGRPPAAPGTATPRARRENGTTLTDEPFFLSVRGGTVEEVQELWDRLVVGAAVIEAYGPSAWAPASGMLTDRFGVTWILDVAAPYAG</sequence>
<dbReference type="SUPFAM" id="SSF54593">
    <property type="entry name" value="Glyoxalase/Bleomycin resistance protein/Dihydroxybiphenyl dioxygenase"/>
    <property type="match status" value="1"/>
</dbReference>
<protein>
    <submittedName>
        <fullName evidence="2">PhnB protein</fullName>
    </submittedName>
</protein>
<dbReference type="RefSeq" id="WP_073418261.1">
    <property type="nucleotide sequence ID" value="NZ_FQVX01000001.1"/>
</dbReference>
<dbReference type="Gene3D" id="3.10.180.10">
    <property type="entry name" value="2,3-Dihydroxybiphenyl 1,2-Dioxygenase, domain 1"/>
    <property type="match status" value="1"/>
</dbReference>
<dbReference type="CDD" id="cd06588">
    <property type="entry name" value="PhnB_like"/>
    <property type="match status" value="1"/>
</dbReference>
<dbReference type="PANTHER" id="PTHR33990">
    <property type="entry name" value="PROTEIN YJDN-RELATED"/>
    <property type="match status" value="1"/>
</dbReference>
<proteinExistence type="predicted"/>
<keyword evidence="3" id="KW-1185">Reference proteome</keyword>
<dbReference type="InterPro" id="IPR004360">
    <property type="entry name" value="Glyas_Fos-R_dOase_dom"/>
</dbReference>